<sequence>MGKFFVPEVVEAAQQIVAAEWEGVVTLSMEGDQTQHADHFFVVALQVKNGDDKLVAIPIEFKNPYAADVAPPPVDTTGPRLPNESCSEYAMRRAGLYSTDYGNKSIRGQLHKYIVERQGANGEPTNGLAPYSASSNPEQPSGSNSGDSGVGGGNDGAGDGNGDGDGDGSGDSNGDGDGDGNGDGNGNGNGDGNGNGNGGGRGHARNPSNARGRGNAGSRANRGNARSRGNRDNAGNHDSAGNNNDEGNNDDGHDDGDGDRVANGGSATSTSASTPAETTPDCPLGVGPAGVPGAAGNQPHPAWLRRGWRPLAGEIIIGERLGSGRSGTVCRGSYNVLVIELVDDKICADGGEPRRCAIRRQCSAAVREALLAVLREVHLLGVAHCDARGHNVLFEDNPERPGELRPRLIDFSLGKLGPTANEQARDVAQWRQVLSV</sequence>
<accession>A0ACC1K5B8</accession>
<dbReference type="EMBL" id="JANBUJ010000192">
    <property type="protein sequence ID" value="KAJ2773681.1"/>
    <property type="molecule type" value="Genomic_DNA"/>
</dbReference>
<reference evidence="1" key="1">
    <citation type="submission" date="2022-07" db="EMBL/GenBank/DDBJ databases">
        <title>Phylogenomic reconstructions and comparative analyses of Kickxellomycotina fungi.</title>
        <authorList>
            <person name="Reynolds N.K."/>
            <person name="Stajich J.E."/>
            <person name="Barry K."/>
            <person name="Grigoriev I.V."/>
            <person name="Crous P."/>
            <person name="Smith M.E."/>
        </authorList>
    </citation>
    <scope>NUCLEOTIDE SEQUENCE</scope>
    <source>
        <strain evidence="1">CBS 109366</strain>
    </source>
</reference>
<protein>
    <submittedName>
        <fullName evidence="1">Uncharacterized protein</fullName>
    </submittedName>
</protein>
<dbReference type="Proteomes" id="UP001140234">
    <property type="component" value="Unassembled WGS sequence"/>
</dbReference>
<name>A0ACC1K5B8_9FUNG</name>
<proteinExistence type="predicted"/>
<evidence type="ECO:0000313" key="2">
    <source>
        <dbReference type="Proteomes" id="UP001140234"/>
    </source>
</evidence>
<evidence type="ECO:0000313" key="1">
    <source>
        <dbReference type="EMBL" id="KAJ2773681.1"/>
    </source>
</evidence>
<organism evidence="1 2">
    <name type="scientific">Coemansia nantahalensis</name>
    <dbReference type="NCBI Taxonomy" id="2789366"/>
    <lineage>
        <taxon>Eukaryota</taxon>
        <taxon>Fungi</taxon>
        <taxon>Fungi incertae sedis</taxon>
        <taxon>Zoopagomycota</taxon>
        <taxon>Kickxellomycotina</taxon>
        <taxon>Kickxellomycetes</taxon>
        <taxon>Kickxellales</taxon>
        <taxon>Kickxellaceae</taxon>
        <taxon>Coemansia</taxon>
    </lineage>
</organism>
<comment type="caution">
    <text evidence="1">The sequence shown here is derived from an EMBL/GenBank/DDBJ whole genome shotgun (WGS) entry which is preliminary data.</text>
</comment>
<keyword evidence="2" id="KW-1185">Reference proteome</keyword>
<gene>
    <name evidence="1" type="ORF">IWQ57_001188</name>
</gene>